<reference evidence="14" key="2">
    <citation type="submission" date="2025-09" db="UniProtKB">
        <authorList>
            <consortium name="Ensembl"/>
        </authorList>
    </citation>
    <scope>IDENTIFICATION</scope>
</reference>
<comment type="subcellular location">
    <subcellularLocation>
        <location evidence="1">Cell membrane</location>
        <topology evidence="1">Multi-pass membrane protein</topology>
    </subcellularLocation>
</comment>
<evidence type="ECO:0000256" key="12">
    <source>
        <dbReference type="SAM" id="Phobius"/>
    </source>
</evidence>
<reference evidence="14" key="1">
    <citation type="submission" date="2025-08" db="UniProtKB">
        <authorList>
            <consortium name="Ensembl"/>
        </authorList>
    </citation>
    <scope>IDENTIFICATION</scope>
</reference>
<evidence type="ECO:0000256" key="9">
    <source>
        <dbReference type="ARBA" id="ARBA00023170"/>
    </source>
</evidence>
<feature type="domain" description="G-protein coupled receptors family 3 profile" evidence="13">
    <location>
        <begin position="524"/>
        <end position="773"/>
    </location>
</feature>
<keyword evidence="5" id="KW-0732">Signal</keyword>
<feature type="transmembrane region" description="Helical" evidence="12">
    <location>
        <begin position="593"/>
        <end position="615"/>
    </location>
</feature>
<name>A0A8C4QJT8_EPTBU</name>
<keyword evidence="11" id="KW-0807">Transducer</keyword>
<feature type="transmembrane region" description="Helical" evidence="12">
    <location>
        <begin position="560"/>
        <end position="581"/>
    </location>
</feature>
<evidence type="ECO:0000256" key="4">
    <source>
        <dbReference type="ARBA" id="ARBA00022692"/>
    </source>
</evidence>
<dbReference type="PRINTS" id="PR00248">
    <property type="entry name" value="GPCRMGR"/>
</dbReference>
<keyword evidence="4 12" id="KW-0812">Transmembrane</keyword>
<dbReference type="FunFam" id="2.10.50.30:FF:000002">
    <property type="entry name" value="Vomeronasal 2 receptor, h1"/>
    <property type="match status" value="1"/>
</dbReference>
<sequence length="773" mass="86379">MSVAGDVIIGGLFPITIILLLLFNLEDGAFGDRINERGLRWFMISLFAIMEVNKNSDLLPDTYLGFVIFDSCKYISKAMRGSLNFLSESFASKKMTKGTCTPHVVIAPSTSSIAVPLSRLMERFSIPLISYAASCKCLSDKKMFPFFLRTIPSDDYQATAIAHLVRHFQWVYVGVVAIDDAYGKSAVAQFLAEAEQHGLCVAFNEVLHHDHNDENLKNIGKIGWSRPVLVIAGSTLISLLGSLVLHNNTGKTWLASEAWINVNTLNVLHDVNNTHSFSQEDFWNAYVIRFWEEMFNCTFNMKKEKETVCTGKEKLDEVSTPFIDVSKLQYSYNVYIAVYAVAHAIQDIKTCKGGFGPFQNLSCASLSTLEHWQLLFYLRKVRFVNNMGNTVYFDRNGDPPAIYELFNKQLGVDGELYTITVGIFNSSASQGWKLKINESAIRWNGGARQPHSVCSQSCLPGTRKMERKAEPFCCFDCIHCTAKEYSNVTDSTECHKCMQYYWSTEMRDGCVPMPEVFLTFSEPLALALLACAVLGNVLIMAIGLQMFLHRNLPIMKDTDLTVWLPLLLSISFCFISSLSFIGQPSEISCRFHEAPACAFFTVAIICVMNMTLQLVKNSKYSLSSDAVLSWLVQQNGLCSTFALAQIVLCVAWVLIGSTKTAKDEISIPGFLILECVRTSIIWLSCSLSYLGLMMFLSLYLALSARKLVTDSSELKFITFSILFCFLVCLAFVPAYNSIHGKMAVAVKVFAVTTTAYGILGCIFLPKCYMIFVK</sequence>
<evidence type="ECO:0000256" key="10">
    <source>
        <dbReference type="ARBA" id="ARBA00023180"/>
    </source>
</evidence>
<dbReference type="PANTHER" id="PTHR24061">
    <property type="entry name" value="CALCIUM-SENSING RECEPTOR-RELATED"/>
    <property type="match status" value="1"/>
</dbReference>
<keyword evidence="8 12" id="KW-0472">Membrane</keyword>
<feature type="transmembrane region" description="Helical" evidence="12">
    <location>
        <begin position="524"/>
        <end position="548"/>
    </location>
</feature>
<feature type="transmembrane region" description="Helical" evidence="12">
    <location>
        <begin position="714"/>
        <end position="736"/>
    </location>
</feature>
<proteinExistence type="inferred from homology"/>
<evidence type="ECO:0000256" key="7">
    <source>
        <dbReference type="ARBA" id="ARBA00023040"/>
    </source>
</evidence>
<dbReference type="InterPro" id="IPR001828">
    <property type="entry name" value="ANF_lig-bd_rcpt"/>
</dbReference>
<evidence type="ECO:0000259" key="13">
    <source>
        <dbReference type="PROSITE" id="PS50259"/>
    </source>
</evidence>
<keyword evidence="3" id="KW-1003">Cell membrane</keyword>
<keyword evidence="7" id="KW-0297">G-protein coupled receptor</keyword>
<dbReference type="InterPro" id="IPR000337">
    <property type="entry name" value="GPCR_3"/>
</dbReference>
<dbReference type="Gene3D" id="2.10.50.30">
    <property type="entry name" value="GPCR, family 3, nine cysteines domain"/>
    <property type="match status" value="1"/>
</dbReference>
<dbReference type="SUPFAM" id="SSF53822">
    <property type="entry name" value="Periplasmic binding protein-like I"/>
    <property type="match status" value="1"/>
</dbReference>
<dbReference type="Pfam" id="PF07562">
    <property type="entry name" value="NCD3G"/>
    <property type="match status" value="1"/>
</dbReference>
<evidence type="ECO:0000256" key="3">
    <source>
        <dbReference type="ARBA" id="ARBA00022475"/>
    </source>
</evidence>
<keyword evidence="6 12" id="KW-1133">Transmembrane helix</keyword>
<dbReference type="PRINTS" id="PR01535">
    <property type="entry name" value="VOMERONASL2R"/>
</dbReference>
<dbReference type="InterPro" id="IPR017979">
    <property type="entry name" value="GPCR_3_CS"/>
</dbReference>
<accession>A0A8C4QJT8</accession>
<dbReference type="PROSITE" id="PS50259">
    <property type="entry name" value="G_PROTEIN_RECEP_F3_4"/>
    <property type="match status" value="1"/>
</dbReference>
<dbReference type="PROSITE" id="PS00980">
    <property type="entry name" value="G_PROTEIN_RECEP_F3_2"/>
    <property type="match status" value="1"/>
</dbReference>
<dbReference type="InterPro" id="IPR004073">
    <property type="entry name" value="GPCR_3_vmron_rcpt_2"/>
</dbReference>
<evidence type="ECO:0000256" key="1">
    <source>
        <dbReference type="ARBA" id="ARBA00004651"/>
    </source>
</evidence>
<evidence type="ECO:0000256" key="6">
    <source>
        <dbReference type="ARBA" id="ARBA00022989"/>
    </source>
</evidence>
<organism evidence="14 15">
    <name type="scientific">Eptatretus burgeri</name>
    <name type="common">Inshore hagfish</name>
    <dbReference type="NCBI Taxonomy" id="7764"/>
    <lineage>
        <taxon>Eukaryota</taxon>
        <taxon>Metazoa</taxon>
        <taxon>Chordata</taxon>
        <taxon>Craniata</taxon>
        <taxon>Vertebrata</taxon>
        <taxon>Cyclostomata</taxon>
        <taxon>Myxini</taxon>
        <taxon>Myxiniformes</taxon>
        <taxon>Myxinidae</taxon>
        <taxon>Eptatretinae</taxon>
        <taxon>Eptatretus</taxon>
    </lineage>
</organism>
<dbReference type="OMA" id="IFRIPMV"/>
<dbReference type="GO" id="GO:0004930">
    <property type="term" value="F:G protein-coupled receptor activity"/>
    <property type="evidence" value="ECO:0007669"/>
    <property type="project" value="UniProtKB-KW"/>
</dbReference>
<evidence type="ECO:0000313" key="14">
    <source>
        <dbReference type="Ensembl" id="ENSEBUP00000015635.1"/>
    </source>
</evidence>
<dbReference type="InterPro" id="IPR038550">
    <property type="entry name" value="GPCR_3_9-Cys_sf"/>
</dbReference>
<dbReference type="Ensembl" id="ENSEBUT00000016211.1">
    <property type="protein sequence ID" value="ENSEBUP00000015635.1"/>
    <property type="gene ID" value="ENSEBUG00000009837.1"/>
</dbReference>
<dbReference type="Pfam" id="PF00003">
    <property type="entry name" value="7tm_3"/>
    <property type="match status" value="1"/>
</dbReference>
<dbReference type="Gene3D" id="3.40.50.2300">
    <property type="match status" value="2"/>
</dbReference>
<dbReference type="InterPro" id="IPR000068">
    <property type="entry name" value="GPCR_3_Ca_sens_rcpt-rel"/>
</dbReference>
<dbReference type="InterPro" id="IPR011500">
    <property type="entry name" value="GPCR_3_9-Cys_dom"/>
</dbReference>
<keyword evidence="9" id="KW-0675">Receptor</keyword>
<evidence type="ECO:0000256" key="11">
    <source>
        <dbReference type="ARBA" id="ARBA00023224"/>
    </source>
</evidence>
<feature type="transmembrane region" description="Helical" evidence="12">
    <location>
        <begin position="636"/>
        <end position="655"/>
    </location>
</feature>
<comment type="similarity">
    <text evidence="2">Belongs to the G-protein coupled receptor 3 family.</text>
</comment>
<dbReference type="Proteomes" id="UP000694388">
    <property type="component" value="Unplaced"/>
</dbReference>
<dbReference type="AlphaFoldDB" id="A0A8C4QJT8"/>
<protein>
    <recommendedName>
        <fullName evidence="13">G-protein coupled receptors family 3 profile domain-containing protein</fullName>
    </recommendedName>
</protein>
<dbReference type="PANTHER" id="PTHR24061:SF422">
    <property type="entry name" value="G-PROTEIN COUPLED RECEPTORS FAMILY 3 PROFILE DOMAIN-CONTAINING PROTEIN"/>
    <property type="match status" value="1"/>
</dbReference>
<keyword evidence="15" id="KW-1185">Reference proteome</keyword>
<evidence type="ECO:0000256" key="8">
    <source>
        <dbReference type="ARBA" id="ARBA00023136"/>
    </source>
</evidence>
<feature type="transmembrane region" description="Helical" evidence="12">
    <location>
        <begin position="742"/>
        <end position="764"/>
    </location>
</feature>
<dbReference type="Pfam" id="PF01094">
    <property type="entry name" value="ANF_receptor"/>
    <property type="match status" value="1"/>
</dbReference>
<dbReference type="InterPro" id="IPR017978">
    <property type="entry name" value="GPCR_3_C"/>
</dbReference>
<keyword evidence="10" id="KW-0325">Glycoprotein</keyword>
<dbReference type="GeneTree" id="ENSGT01150000286997"/>
<evidence type="ECO:0000313" key="15">
    <source>
        <dbReference type="Proteomes" id="UP000694388"/>
    </source>
</evidence>
<evidence type="ECO:0000256" key="5">
    <source>
        <dbReference type="ARBA" id="ARBA00022729"/>
    </source>
</evidence>
<feature type="transmembrane region" description="Helical" evidence="12">
    <location>
        <begin position="6"/>
        <end position="25"/>
    </location>
</feature>
<evidence type="ECO:0000256" key="2">
    <source>
        <dbReference type="ARBA" id="ARBA00007242"/>
    </source>
</evidence>
<dbReference type="InterPro" id="IPR028082">
    <property type="entry name" value="Peripla_BP_I"/>
</dbReference>
<feature type="transmembrane region" description="Helical" evidence="12">
    <location>
        <begin position="680"/>
        <end position="702"/>
    </location>
</feature>
<dbReference type="GO" id="GO:0005886">
    <property type="term" value="C:plasma membrane"/>
    <property type="evidence" value="ECO:0007669"/>
    <property type="project" value="UniProtKB-SubCell"/>
</dbReference>